<dbReference type="AlphaFoldDB" id="A0A1D6LK57"/>
<sequence>MGQDTGRVDALLNGVEVLKMSNSVGSLDGEFGVDGQKADDGSGGRKAVAAVGFAMMFGAFAGLGAMVVKWYKRPQDWERRESFSSWLLPIHTGQSFTSGSGGGKSGNTFSSTMGLGRFFSFAEIQAATQNFDEKAIIGVGGFGNVYVGEIRRVHRRRRGALPAARRHEGEVIDRLHCMWHGNLTGSTQQSYRRSGSLVSCMSSHRCMYCTLKIRILEHKLKRVVGDQYVYKYIYMYNVCTCNN</sequence>
<dbReference type="SUPFAM" id="SSF56112">
    <property type="entry name" value="Protein kinase-like (PK-like)"/>
    <property type="match status" value="1"/>
</dbReference>
<proteinExistence type="predicted"/>
<dbReference type="Gene3D" id="3.30.200.20">
    <property type="entry name" value="Phosphorylase Kinase, domain 1"/>
    <property type="match status" value="1"/>
</dbReference>
<evidence type="ECO:0000313" key="1">
    <source>
        <dbReference type="EMBL" id="AQK80100.1"/>
    </source>
</evidence>
<name>A0A1D6LK57_MAIZE</name>
<dbReference type="GO" id="GO:0016301">
    <property type="term" value="F:kinase activity"/>
    <property type="evidence" value="ECO:0007669"/>
    <property type="project" value="UniProtKB-KW"/>
</dbReference>
<dbReference type="InterPro" id="IPR011009">
    <property type="entry name" value="Kinase-like_dom_sf"/>
</dbReference>
<organism evidence="1">
    <name type="scientific">Zea mays</name>
    <name type="common">Maize</name>
    <dbReference type="NCBI Taxonomy" id="4577"/>
    <lineage>
        <taxon>Eukaryota</taxon>
        <taxon>Viridiplantae</taxon>
        <taxon>Streptophyta</taxon>
        <taxon>Embryophyta</taxon>
        <taxon>Tracheophyta</taxon>
        <taxon>Spermatophyta</taxon>
        <taxon>Magnoliopsida</taxon>
        <taxon>Liliopsida</taxon>
        <taxon>Poales</taxon>
        <taxon>Poaceae</taxon>
        <taxon>PACMAD clade</taxon>
        <taxon>Panicoideae</taxon>
        <taxon>Andropogonodae</taxon>
        <taxon>Andropogoneae</taxon>
        <taxon>Tripsacinae</taxon>
        <taxon>Zea</taxon>
    </lineage>
</organism>
<keyword evidence="1" id="KW-0675">Receptor</keyword>
<keyword evidence="1" id="KW-0808">Transferase</keyword>
<dbReference type="EMBL" id="CM000782">
    <property type="protein sequence ID" value="AQK80100.1"/>
    <property type="molecule type" value="Genomic_DNA"/>
</dbReference>
<accession>A0A1D6LK57</accession>
<gene>
    <name evidence="1" type="ORF">ZEAMMB73_Zm00001d035992</name>
</gene>
<reference evidence="1" key="1">
    <citation type="submission" date="2015-12" db="EMBL/GenBank/DDBJ databases">
        <title>Update maize B73 reference genome by single molecule sequencing technologies.</title>
        <authorList>
            <consortium name="Maize Genome Sequencing Project"/>
            <person name="Ware D."/>
        </authorList>
    </citation>
    <scope>NUCLEOTIDE SEQUENCE</scope>
    <source>
        <tissue evidence="1">Seedling</tissue>
    </source>
</reference>
<keyword evidence="1" id="KW-0418">Kinase</keyword>
<protein>
    <submittedName>
        <fullName evidence="1">Putative receptor-like protein kinase family protein</fullName>
    </submittedName>
</protein>